<sequence>LQEPVDGEDEGDILSGEPHSGQHDDQRDESGLGHSGRADSRSSSRQTGQQGWGRAPGCEQGFGHIEGEPAWVFPGGHEVDERQQDEAVDEEAPQHCRHVLAKIAENVPNIVRGDELSSDEEHDSYWCEPKGGVNE</sequence>
<name>A0A433TSI1_ELYCH</name>
<proteinExistence type="predicted"/>
<protein>
    <submittedName>
        <fullName evidence="2">Uncharacterized protein</fullName>
    </submittedName>
</protein>
<feature type="region of interest" description="Disordered" evidence="1">
    <location>
        <begin position="1"/>
        <end position="75"/>
    </location>
</feature>
<keyword evidence="3" id="KW-1185">Reference proteome</keyword>
<dbReference type="AlphaFoldDB" id="A0A433TSI1"/>
<feature type="compositionally biased region" description="Low complexity" evidence="1">
    <location>
        <begin position="43"/>
        <end position="53"/>
    </location>
</feature>
<dbReference type="EMBL" id="RQTK01000203">
    <property type="protein sequence ID" value="RUS84490.1"/>
    <property type="molecule type" value="Genomic_DNA"/>
</dbReference>
<feature type="non-terminal residue" evidence="2">
    <location>
        <position position="135"/>
    </location>
</feature>
<evidence type="ECO:0000313" key="2">
    <source>
        <dbReference type="EMBL" id="RUS84490.1"/>
    </source>
</evidence>
<evidence type="ECO:0000313" key="3">
    <source>
        <dbReference type="Proteomes" id="UP000271974"/>
    </source>
</evidence>
<organism evidence="2 3">
    <name type="scientific">Elysia chlorotica</name>
    <name type="common">Eastern emerald elysia</name>
    <name type="synonym">Sea slug</name>
    <dbReference type="NCBI Taxonomy" id="188477"/>
    <lineage>
        <taxon>Eukaryota</taxon>
        <taxon>Metazoa</taxon>
        <taxon>Spiralia</taxon>
        <taxon>Lophotrochozoa</taxon>
        <taxon>Mollusca</taxon>
        <taxon>Gastropoda</taxon>
        <taxon>Heterobranchia</taxon>
        <taxon>Euthyneura</taxon>
        <taxon>Panpulmonata</taxon>
        <taxon>Sacoglossa</taxon>
        <taxon>Placobranchoidea</taxon>
        <taxon>Plakobranchidae</taxon>
        <taxon>Elysia</taxon>
    </lineage>
</organism>
<feature type="non-terminal residue" evidence="2">
    <location>
        <position position="1"/>
    </location>
</feature>
<gene>
    <name evidence="2" type="ORF">EGW08_007729</name>
</gene>
<reference evidence="2 3" key="1">
    <citation type="submission" date="2019-01" db="EMBL/GenBank/DDBJ databases">
        <title>A draft genome assembly of the solar-powered sea slug Elysia chlorotica.</title>
        <authorList>
            <person name="Cai H."/>
            <person name="Li Q."/>
            <person name="Fang X."/>
            <person name="Li J."/>
            <person name="Curtis N.E."/>
            <person name="Altenburger A."/>
            <person name="Shibata T."/>
            <person name="Feng M."/>
            <person name="Maeda T."/>
            <person name="Schwartz J.A."/>
            <person name="Shigenobu S."/>
            <person name="Lundholm N."/>
            <person name="Nishiyama T."/>
            <person name="Yang H."/>
            <person name="Hasebe M."/>
            <person name="Li S."/>
            <person name="Pierce S.K."/>
            <person name="Wang J."/>
        </authorList>
    </citation>
    <scope>NUCLEOTIDE SEQUENCE [LARGE SCALE GENOMIC DNA]</scope>
    <source>
        <strain evidence="2">EC2010</strain>
        <tissue evidence="2">Whole organism of an adult</tissue>
    </source>
</reference>
<comment type="caution">
    <text evidence="2">The sequence shown here is derived from an EMBL/GenBank/DDBJ whole genome shotgun (WGS) entry which is preliminary data.</text>
</comment>
<accession>A0A433TSI1</accession>
<evidence type="ECO:0000256" key="1">
    <source>
        <dbReference type="SAM" id="MobiDB-lite"/>
    </source>
</evidence>
<feature type="region of interest" description="Disordered" evidence="1">
    <location>
        <begin position="114"/>
        <end position="135"/>
    </location>
</feature>
<feature type="compositionally biased region" description="Basic and acidic residues" evidence="1">
    <location>
        <begin position="20"/>
        <end position="42"/>
    </location>
</feature>
<dbReference type="Proteomes" id="UP000271974">
    <property type="component" value="Unassembled WGS sequence"/>
</dbReference>
<feature type="compositionally biased region" description="Acidic residues" evidence="1">
    <location>
        <begin position="1"/>
        <end position="12"/>
    </location>
</feature>